<dbReference type="PANTHER" id="PTHR35176">
    <property type="entry name" value="HEME OXYGENASE HI_0854-RELATED"/>
    <property type="match status" value="1"/>
</dbReference>
<dbReference type="EC" id="1.-.-.-" evidence="3"/>
<comment type="caution">
    <text evidence="3">The sequence shown here is derived from an EMBL/GenBank/DDBJ whole genome shotgun (WGS) entry which is preliminary data.</text>
</comment>
<dbReference type="InterPro" id="IPR052019">
    <property type="entry name" value="F420H2_bilvrd_red/Heme_oxyg"/>
</dbReference>
<dbReference type="Proteomes" id="UP001596956">
    <property type="component" value="Unassembled WGS sequence"/>
</dbReference>
<organism evidence="3 4">
    <name type="scientific">Streptomonospora algeriensis</name>
    <dbReference type="NCBI Taxonomy" id="995084"/>
    <lineage>
        <taxon>Bacteria</taxon>
        <taxon>Bacillati</taxon>
        <taxon>Actinomycetota</taxon>
        <taxon>Actinomycetes</taxon>
        <taxon>Streptosporangiales</taxon>
        <taxon>Nocardiopsidaceae</taxon>
        <taxon>Streptomonospora</taxon>
    </lineage>
</organism>
<dbReference type="Pfam" id="PF01243">
    <property type="entry name" value="PNPOx_N"/>
    <property type="match status" value="1"/>
</dbReference>
<keyword evidence="4" id="KW-1185">Reference proteome</keyword>
<proteinExistence type="predicted"/>
<dbReference type="InterPro" id="IPR024031">
    <property type="entry name" value="MSMEG_5819/OxyR"/>
</dbReference>
<sequence>MPFSEHERAYLHSQRIGRLSTTGARGPQTRPVWFVLNADGTVDIGGITLAASRKYRNIQERPETEVSFLVDDLEPDGPEAVAPGWGRGVEIRGRAELLTDTDPPIAPGAFSREVIRIHPRRIISWHVDPDAPDLHGRAA</sequence>
<keyword evidence="1 3" id="KW-0560">Oxidoreductase</keyword>
<name>A0ABW3BIB6_9ACTN</name>
<dbReference type="EMBL" id="JBHTHR010000597">
    <property type="protein sequence ID" value="MFD0802785.1"/>
    <property type="molecule type" value="Genomic_DNA"/>
</dbReference>
<evidence type="ECO:0000256" key="1">
    <source>
        <dbReference type="ARBA" id="ARBA00023002"/>
    </source>
</evidence>
<evidence type="ECO:0000313" key="4">
    <source>
        <dbReference type="Proteomes" id="UP001596956"/>
    </source>
</evidence>
<dbReference type="SUPFAM" id="SSF50475">
    <property type="entry name" value="FMN-binding split barrel"/>
    <property type="match status" value="1"/>
</dbReference>
<dbReference type="GO" id="GO:0016491">
    <property type="term" value="F:oxidoreductase activity"/>
    <property type="evidence" value="ECO:0007669"/>
    <property type="project" value="UniProtKB-KW"/>
</dbReference>
<accession>A0ABW3BIB6</accession>
<gene>
    <name evidence="3" type="ORF">ACFQZU_15860</name>
</gene>
<evidence type="ECO:0000313" key="3">
    <source>
        <dbReference type="EMBL" id="MFD0802785.1"/>
    </source>
</evidence>
<protein>
    <submittedName>
        <fullName evidence="3">PPOX class F420-dependent oxidoreductase</fullName>
        <ecNumber evidence="3">1.-.-.-</ecNumber>
    </submittedName>
</protein>
<dbReference type="InterPro" id="IPR012349">
    <property type="entry name" value="Split_barrel_FMN-bd"/>
</dbReference>
<dbReference type="Gene3D" id="2.30.110.10">
    <property type="entry name" value="Electron Transport, Fmn-binding Protein, Chain A"/>
    <property type="match status" value="1"/>
</dbReference>
<dbReference type="InterPro" id="IPR011576">
    <property type="entry name" value="Pyridox_Oxase_N"/>
</dbReference>
<dbReference type="NCBIfam" id="TIGR04023">
    <property type="entry name" value="PPOX_MSMEG_5819"/>
    <property type="match status" value="1"/>
</dbReference>
<feature type="domain" description="Pyridoxamine 5'-phosphate oxidase N-terminal" evidence="2">
    <location>
        <begin position="5"/>
        <end position="125"/>
    </location>
</feature>
<evidence type="ECO:0000259" key="2">
    <source>
        <dbReference type="Pfam" id="PF01243"/>
    </source>
</evidence>
<reference evidence="4" key="1">
    <citation type="journal article" date="2019" name="Int. J. Syst. Evol. Microbiol.">
        <title>The Global Catalogue of Microorganisms (GCM) 10K type strain sequencing project: providing services to taxonomists for standard genome sequencing and annotation.</title>
        <authorList>
            <consortium name="The Broad Institute Genomics Platform"/>
            <consortium name="The Broad Institute Genome Sequencing Center for Infectious Disease"/>
            <person name="Wu L."/>
            <person name="Ma J."/>
        </authorList>
    </citation>
    <scope>NUCLEOTIDE SEQUENCE [LARGE SCALE GENOMIC DNA]</scope>
    <source>
        <strain evidence="4">CCUG 63369</strain>
    </source>
</reference>
<dbReference type="PANTHER" id="PTHR35176:SF6">
    <property type="entry name" value="HEME OXYGENASE HI_0854-RELATED"/>
    <property type="match status" value="1"/>
</dbReference>